<dbReference type="PATRIC" id="fig|1194971.3.peg.884"/>
<dbReference type="InterPro" id="IPR040764">
    <property type="entry name" value="CvfB_WH"/>
</dbReference>
<organism evidence="3 4">
    <name type="scientific">Ligilactobacillus salivarius str. Ren</name>
    <dbReference type="NCBI Taxonomy" id="1194971"/>
    <lineage>
        <taxon>Bacteria</taxon>
        <taxon>Bacillati</taxon>
        <taxon>Bacillota</taxon>
        <taxon>Bacilli</taxon>
        <taxon>Lactobacillales</taxon>
        <taxon>Lactobacillaceae</taxon>
        <taxon>Ligilactobacillus</taxon>
    </lineage>
</organism>
<proteinExistence type="inferred from homology"/>
<evidence type="ECO:0000313" key="4">
    <source>
        <dbReference type="Proteomes" id="UP000035027"/>
    </source>
</evidence>
<dbReference type="InterPro" id="IPR048587">
    <property type="entry name" value="CvfB_S1_3rd"/>
</dbReference>
<dbReference type="PROSITE" id="PS50126">
    <property type="entry name" value="S1"/>
    <property type="match status" value="1"/>
</dbReference>
<dbReference type="EMBL" id="CP011403">
    <property type="protein sequence ID" value="AKI04429.1"/>
    <property type="molecule type" value="Genomic_DNA"/>
</dbReference>
<dbReference type="PIRSF" id="PIRSF012524">
    <property type="entry name" value="YitL_S1"/>
    <property type="match status" value="1"/>
</dbReference>
<evidence type="ECO:0000313" key="3">
    <source>
        <dbReference type="EMBL" id="AKI04429.1"/>
    </source>
</evidence>
<evidence type="ECO:0000256" key="1">
    <source>
        <dbReference type="PIRNR" id="PIRNR012524"/>
    </source>
</evidence>
<dbReference type="InterPro" id="IPR014464">
    <property type="entry name" value="CvfB_fam"/>
</dbReference>
<dbReference type="Proteomes" id="UP000035027">
    <property type="component" value="Chromosome"/>
</dbReference>
<dbReference type="InterPro" id="IPR012340">
    <property type="entry name" value="NA-bd_OB-fold"/>
</dbReference>
<dbReference type="PANTHER" id="PTHR37296">
    <property type="entry name" value="CONSERVED VIRULENCE FACTOR B"/>
    <property type="match status" value="1"/>
</dbReference>
<feature type="domain" description="S1 motif" evidence="2">
    <location>
        <begin position="159"/>
        <end position="219"/>
    </location>
</feature>
<dbReference type="Gene3D" id="2.40.50.330">
    <property type="match status" value="1"/>
</dbReference>
<name>A0A0F7PYL3_9LACO</name>
<dbReference type="InterPro" id="IPR003029">
    <property type="entry name" value="S1_domain"/>
</dbReference>
<dbReference type="Pfam" id="PF21543">
    <property type="entry name" value="CvfB_2nd"/>
    <property type="match status" value="1"/>
</dbReference>
<dbReference type="GO" id="GO:0003676">
    <property type="term" value="F:nucleic acid binding"/>
    <property type="evidence" value="ECO:0007669"/>
    <property type="project" value="InterPro"/>
</dbReference>
<comment type="similarity">
    <text evidence="1">Belongs to the CvfB family.</text>
</comment>
<dbReference type="SUPFAM" id="SSF50249">
    <property type="entry name" value="Nucleic acid-binding proteins"/>
    <property type="match status" value="1"/>
</dbReference>
<reference evidence="3 4" key="1">
    <citation type="submission" date="2015-05" db="EMBL/GenBank/DDBJ databases">
        <title>Complete genome sequence of Lactobacillus salivarius Ren, a probiotic strain with antitumor activity.</title>
        <authorList>
            <person name="Sun E."/>
            <person name="Zhao L."/>
            <person name="Liu S."/>
            <person name="Zhang M."/>
            <person name="Guo H."/>
            <person name="Ren F."/>
        </authorList>
    </citation>
    <scope>NUCLEOTIDE SEQUENCE [LARGE SCALE GENOMIC DNA]</scope>
    <source>
        <strain evidence="3 4">Ren</strain>
    </source>
</reference>
<dbReference type="AlphaFoldDB" id="A0A0F7PYL3"/>
<dbReference type="Gene3D" id="2.40.50.140">
    <property type="entry name" value="Nucleic acid-binding proteins"/>
    <property type="match status" value="2"/>
</dbReference>
<accession>A0A0F7PYL3</accession>
<evidence type="ECO:0000259" key="2">
    <source>
        <dbReference type="PROSITE" id="PS50126"/>
    </source>
</evidence>
<dbReference type="InterPro" id="IPR048588">
    <property type="entry name" value="CvfB_S1_2nd"/>
</dbReference>
<dbReference type="Pfam" id="PF21191">
    <property type="entry name" value="CvfB_1st"/>
    <property type="match status" value="1"/>
</dbReference>
<protein>
    <submittedName>
        <fullName evidence="3">S1 RNA-binding protein</fullName>
    </submittedName>
</protein>
<gene>
    <name evidence="3" type="ORF">LsR_00882</name>
</gene>
<dbReference type="PANTHER" id="PTHR37296:SF1">
    <property type="entry name" value="CONSERVED VIRULENCE FACTOR B"/>
    <property type="match status" value="1"/>
</dbReference>
<sequence>MEEKMLENILGREIVAKVTDFNDKYIFAQVDGLTFRMARDELLKAPKVNSSLKGFAYINDNHQLQLTKKVPKVQVDRYAWGTVVSSRKDLGVFVDIGLPNKDIVVSVDDLPELPQLWPQKGDKLMIGLSIDAKDRMWGKLATPEMFQTISGMAKKNMQNKNVTATVYRLKLVGTFVITDDYYLGFIHPSEREVEPRLGEVVKARVIGVKDDGTLNLSTRPRAYEAISDDSQMILMALQHTSAKQLPFTDKSSPDEIKAYFGISKGQFKRAVGHLMKAGLVKQVDGFLILNEN</sequence>
<dbReference type="Pfam" id="PF17783">
    <property type="entry name" value="WHD_CvfB"/>
    <property type="match status" value="1"/>
</dbReference>
<dbReference type="InterPro" id="IPR036388">
    <property type="entry name" value="WH-like_DNA-bd_sf"/>
</dbReference>
<dbReference type="Gene3D" id="1.10.10.10">
    <property type="entry name" value="Winged helix-like DNA-binding domain superfamily/Winged helix DNA-binding domain"/>
    <property type="match status" value="1"/>
</dbReference>